<name>A0A6J6Q6K3_9ZZZZ</name>
<dbReference type="EMBL" id="CAEZXZ010000105">
    <property type="protein sequence ID" value="CAB4706697.1"/>
    <property type="molecule type" value="Genomic_DNA"/>
</dbReference>
<gene>
    <name evidence="1" type="ORF">UFOPK2625_00782</name>
</gene>
<dbReference type="AlphaFoldDB" id="A0A6J6Q6K3"/>
<organism evidence="1">
    <name type="scientific">freshwater metagenome</name>
    <dbReference type="NCBI Taxonomy" id="449393"/>
    <lineage>
        <taxon>unclassified sequences</taxon>
        <taxon>metagenomes</taxon>
        <taxon>ecological metagenomes</taxon>
    </lineage>
</organism>
<proteinExistence type="predicted"/>
<reference evidence="1" key="1">
    <citation type="submission" date="2020-05" db="EMBL/GenBank/DDBJ databases">
        <authorList>
            <person name="Chiriac C."/>
            <person name="Salcher M."/>
            <person name="Ghai R."/>
            <person name="Kavagutti S V."/>
        </authorList>
    </citation>
    <scope>NUCLEOTIDE SEQUENCE</scope>
</reference>
<evidence type="ECO:0000313" key="1">
    <source>
        <dbReference type="EMBL" id="CAB4706697.1"/>
    </source>
</evidence>
<protein>
    <submittedName>
        <fullName evidence="1">Unannotated protein</fullName>
    </submittedName>
</protein>
<accession>A0A6J6Q6K3</accession>
<sequence>MVNDGEVFAGEIIKAPCEVILSITVNETPEEAAPMMTWAPCERAASVVWVAISVEVSPESPSIFTIGAPSTPPAALISSTAILTPANSGGPRKARLPVAGNKVPVIRVGFLHSASAASEAGASEATGASLAAASVAAGAALDSVLVVDPPHAARPSETTPSTAADLMTIVRFMHLLDSMEIDGKCRHILATLLCPPFVGKLRLQIVARL</sequence>